<dbReference type="Proteomes" id="UP000565576">
    <property type="component" value="Unassembled WGS sequence"/>
</dbReference>
<organism evidence="2 3">
    <name type="scientific">Rhizobium lusitanum</name>
    <dbReference type="NCBI Taxonomy" id="293958"/>
    <lineage>
        <taxon>Bacteria</taxon>
        <taxon>Pseudomonadati</taxon>
        <taxon>Pseudomonadota</taxon>
        <taxon>Alphaproteobacteria</taxon>
        <taxon>Hyphomicrobiales</taxon>
        <taxon>Rhizobiaceae</taxon>
        <taxon>Rhizobium/Agrobacterium group</taxon>
        <taxon>Rhizobium</taxon>
    </lineage>
</organism>
<proteinExistence type="predicted"/>
<dbReference type="OrthoDB" id="8126713at2"/>
<dbReference type="EMBL" id="JACHBG010000024">
    <property type="protein sequence ID" value="MBB6488556.1"/>
    <property type="molecule type" value="Genomic_DNA"/>
</dbReference>
<dbReference type="RefSeq" id="WP_004119892.1">
    <property type="nucleotide sequence ID" value="NZ_FMAF01000026.1"/>
</dbReference>
<name>A0A1C3X623_9HYPH</name>
<accession>A0A1C3X623</accession>
<dbReference type="AlphaFoldDB" id="A0A1C3X623"/>
<gene>
    <name evidence="2" type="ORF">GA0061101_12617</name>
    <name evidence="1" type="ORF">GGD46_005874</name>
</gene>
<dbReference type="Proteomes" id="UP000199205">
    <property type="component" value="Unassembled WGS sequence"/>
</dbReference>
<reference evidence="2 3" key="1">
    <citation type="submission" date="2016-08" db="EMBL/GenBank/DDBJ databases">
        <authorList>
            <person name="Seilhamer J.J."/>
        </authorList>
    </citation>
    <scope>NUCLEOTIDE SEQUENCE [LARGE SCALE GENOMIC DNA]</scope>
    <source>
        <strain evidence="2 3">P1-7</strain>
    </source>
</reference>
<dbReference type="GeneID" id="32530252"/>
<evidence type="ECO:0000313" key="3">
    <source>
        <dbReference type="Proteomes" id="UP000199205"/>
    </source>
</evidence>
<sequence length="206" mass="22149">MDTSDTPRQEVPASTLPQIQVTVQGITNQYGAECLGQQMFHILREVGEYIDISALDGVTVAVDYDEALRDLDRGVEGLAPLSRTNDEGLAGVGKSVVVMRGDAVKTHIVLSAGPVCPIVLEGADRDEEDFRTAIAIIAHECAHVEEIAFREDQFPASIFVRRPGISSAITSSTSPKPAGVNMRSAVCRRGSRSTRKPVSATIWPFG</sequence>
<evidence type="ECO:0000313" key="1">
    <source>
        <dbReference type="EMBL" id="MBB6488556.1"/>
    </source>
</evidence>
<protein>
    <submittedName>
        <fullName evidence="2">Uncharacterized protein</fullName>
    </submittedName>
</protein>
<reference evidence="1 4" key="2">
    <citation type="submission" date="2020-08" db="EMBL/GenBank/DDBJ databases">
        <title>Genomic Encyclopedia of Type Strains, Phase IV (KMG-V): Genome sequencing to study the core and pangenomes of soil and plant-associated prokaryotes.</title>
        <authorList>
            <person name="Whitman W."/>
        </authorList>
    </citation>
    <scope>NUCLEOTIDE SEQUENCE [LARGE SCALE GENOMIC DNA]</scope>
    <source>
        <strain evidence="1 4">SEMIA 4060</strain>
    </source>
</reference>
<dbReference type="EMBL" id="FMAF01000026">
    <property type="protein sequence ID" value="SCB47713.1"/>
    <property type="molecule type" value="Genomic_DNA"/>
</dbReference>
<evidence type="ECO:0000313" key="4">
    <source>
        <dbReference type="Proteomes" id="UP000565576"/>
    </source>
</evidence>
<evidence type="ECO:0000313" key="2">
    <source>
        <dbReference type="EMBL" id="SCB47713.1"/>
    </source>
</evidence>